<dbReference type="InterPro" id="IPR006311">
    <property type="entry name" value="TAT_signal"/>
</dbReference>
<evidence type="ECO:0000313" key="9">
    <source>
        <dbReference type="Proteomes" id="UP000219439"/>
    </source>
</evidence>
<evidence type="ECO:0000256" key="6">
    <source>
        <dbReference type="SAM" id="SignalP"/>
    </source>
</evidence>
<dbReference type="GO" id="GO:0005975">
    <property type="term" value="P:carbohydrate metabolic process"/>
    <property type="evidence" value="ECO:0007669"/>
    <property type="project" value="InterPro"/>
</dbReference>
<feature type="chain" id="PRO_5013126238" description="beta-N-acetylhexosaminidase" evidence="6">
    <location>
        <begin position="41"/>
        <end position="373"/>
    </location>
</feature>
<evidence type="ECO:0000313" key="8">
    <source>
        <dbReference type="EMBL" id="SNZ05716.1"/>
    </source>
</evidence>
<keyword evidence="6" id="KW-0732">Signal</keyword>
<feature type="signal peptide" evidence="6">
    <location>
        <begin position="1"/>
        <end position="40"/>
    </location>
</feature>
<gene>
    <name evidence="8" type="ORF">SAMN06265368_0188</name>
</gene>
<proteinExistence type="inferred from homology"/>
<dbReference type="EC" id="3.2.1.52" evidence="3"/>
<dbReference type="PROSITE" id="PS51318">
    <property type="entry name" value="TAT"/>
    <property type="match status" value="1"/>
</dbReference>
<organism evidence="8 9">
    <name type="scientific">Cohaesibacter gelatinilyticus</name>
    <dbReference type="NCBI Taxonomy" id="372072"/>
    <lineage>
        <taxon>Bacteria</taxon>
        <taxon>Pseudomonadati</taxon>
        <taxon>Pseudomonadota</taxon>
        <taxon>Alphaproteobacteria</taxon>
        <taxon>Hyphomicrobiales</taxon>
        <taxon>Cohaesibacteraceae</taxon>
    </lineage>
</organism>
<dbReference type="InterPro" id="IPR036962">
    <property type="entry name" value="Glyco_hydro_3_N_sf"/>
</dbReference>
<sequence length="373" mass="40581">MVKAKLTEQGCPSRREFLSYSGKLALAAPALLSVSTIANAADLECQIGALLMVGFNGRSARGRFARQIAGHIAKGRASSIVYLGSNIGSGRDVRELNKLFASSGVKHIAIDHEGGAVQRLRKQHGFMRLPSALKVAQTLSPQQAQALYAKAARELAGAGFSLNLGPVVDLHRPTNPVIGRNRRAYGAKAPTVTAYAGAFVQAHRQYGIHTALKHFPGHGLSKKDSHKGFVDIRQSWNPEELQPFTQLIQHGLADIVMSGHLYVRVAEQDQGQLTTFSRPLVQDVLRRGLRFQGMAMTDDLDMGAVRKIASLPEATIRAAQAGYDLLLLSNSLKPDPDLPIKAIGWIRQAVQDGRIPARQIAQSAERVWRSRRS</sequence>
<evidence type="ECO:0000259" key="7">
    <source>
        <dbReference type="Pfam" id="PF00933"/>
    </source>
</evidence>
<evidence type="ECO:0000256" key="2">
    <source>
        <dbReference type="ARBA" id="ARBA00005336"/>
    </source>
</evidence>
<dbReference type="Proteomes" id="UP000219439">
    <property type="component" value="Unassembled WGS sequence"/>
</dbReference>
<accession>A0A285NCQ3</accession>
<dbReference type="Gene3D" id="3.20.20.300">
    <property type="entry name" value="Glycoside hydrolase, family 3, N-terminal domain"/>
    <property type="match status" value="1"/>
</dbReference>
<dbReference type="PANTHER" id="PTHR30480">
    <property type="entry name" value="BETA-HEXOSAMINIDASE-RELATED"/>
    <property type="match status" value="1"/>
</dbReference>
<keyword evidence="4" id="KW-0378">Hydrolase</keyword>
<feature type="domain" description="Glycoside hydrolase family 3 N-terminal" evidence="7">
    <location>
        <begin position="43"/>
        <end position="369"/>
    </location>
</feature>
<dbReference type="PANTHER" id="PTHR30480:SF13">
    <property type="entry name" value="BETA-HEXOSAMINIDASE"/>
    <property type="match status" value="1"/>
</dbReference>
<evidence type="ECO:0000256" key="1">
    <source>
        <dbReference type="ARBA" id="ARBA00001231"/>
    </source>
</evidence>
<dbReference type="InterPro" id="IPR017853">
    <property type="entry name" value="GH"/>
</dbReference>
<dbReference type="InterPro" id="IPR001764">
    <property type="entry name" value="Glyco_hydro_3_N"/>
</dbReference>
<dbReference type="SUPFAM" id="SSF51445">
    <property type="entry name" value="(Trans)glycosidases"/>
    <property type="match status" value="1"/>
</dbReference>
<evidence type="ECO:0000256" key="4">
    <source>
        <dbReference type="ARBA" id="ARBA00022801"/>
    </source>
</evidence>
<evidence type="ECO:0000256" key="5">
    <source>
        <dbReference type="ARBA" id="ARBA00023295"/>
    </source>
</evidence>
<protein>
    <recommendedName>
        <fullName evidence="3">beta-N-acetylhexosaminidase</fullName>
        <ecNumber evidence="3">3.2.1.52</ecNumber>
    </recommendedName>
</protein>
<comment type="catalytic activity">
    <reaction evidence="1">
        <text>Hydrolysis of terminal non-reducing N-acetyl-D-hexosamine residues in N-acetyl-beta-D-hexosaminides.</text>
        <dbReference type="EC" id="3.2.1.52"/>
    </reaction>
</comment>
<dbReference type="RefSeq" id="WP_097151540.1">
    <property type="nucleotide sequence ID" value="NZ_OBEL01000001.1"/>
</dbReference>
<keyword evidence="9" id="KW-1185">Reference proteome</keyword>
<dbReference type="GO" id="GO:0009254">
    <property type="term" value="P:peptidoglycan turnover"/>
    <property type="evidence" value="ECO:0007669"/>
    <property type="project" value="TreeGrafter"/>
</dbReference>
<name>A0A285NCQ3_9HYPH</name>
<dbReference type="Pfam" id="PF00933">
    <property type="entry name" value="Glyco_hydro_3"/>
    <property type="match status" value="1"/>
</dbReference>
<reference evidence="8 9" key="1">
    <citation type="submission" date="2017-09" db="EMBL/GenBank/DDBJ databases">
        <authorList>
            <person name="Ehlers B."/>
            <person name="Leendertz F.H."/>
        </authorList>
    </citation>
    <scope>NUCLEOTIDE SEQUENCE [LARGE SCALE GENOMIC DNA]</scope>
    <source>
        <strain evidence="8 9">DSM 18289</strain>
    </source>
</reference>
<comment type="similarity">
    <text evidence="2">Belongs to the glycosyl hydrolase 3 family.</text>
</comment>
<dbReference type="AlphaFoldDB" id="A0A285NCQ3"/>
<dbReference type="GO" id="GO:0004563">
    <property type="term" value="F:beta-N-acetylhexosaminidase activity"/>
    <property type="evidence" value="ECO:0007669"/>
    <property type="project" value="UniProtKB-EC"/>
</dbReference>
<evidence type="ECO:0000256" key="3">
    <source>
        <dbReference type="ARBA" id="ARBA00012663"/>
    </source>
</evidence>
<keyword evidence="5" id="KW-0326">Glycosidase</keyword>
<dbReference type="OrthoDB" id="9786661at2"/>
<dbReference type="InterPro" id="IPR050226">
    <property type="entry name" value="NagZ_Beta-hexosaminidase"/>
</dbReference>
<dbReference type="EMBL" id="OBEL01000001">
    <property type="protein sequence ID" value="SNZ05716.1"/>
    <property type="molecule type" value="Genomic_DNA"/>
</dbReference>